<gene>
    <name evidence="10" type="ORF">SNE35_20810</name>
</gene>
<keyword evidence="4 7" id="KW-0732">Signal</keyword>
<dbReference type="PANTHER" id="PTHR12815:SF47">
    <property type="entry name" value="TRANSLOCATION AND ASSEMBLY MODULE SUBUNIT TAMA"/>
    <property type="match status" value="1"/>
</dbReference>
<proteinExistence type="predicted"/>
<accession>A0ABU5DKX8</accession>
<feature type="signal peptide" evidence="7">
    <location>
        <begin position="1"/>
        <end position="20"/>
    </location>
</feature>
<name>A0ABU5DKX8_9BURK</name>
<keyword evidence="2" id="KW-1134">Transmembrane beta strand</keyword>
<dbReference type="Gene3D" id="2.40.160.50">
    <property type="entry name" value="membrane protein fhac: a member of the omp85/tpsb transporter family"/>
    <property type="match status" value="1"/>
</dbReference>
<dbReference type="EMBL" id="JAXCLA010000007">
    <property type="protein sequence ID" value="MDY0746966.1"/>
    <property type="molecule type" value="Genomic_DNA"/>
</dbReference>
<evidence type="ECO:0000259" key="9">
    <source>
        <dbReference type="Pfam" id="PF07244"/>
    </source>
</evidence>
<protein>
    <submittedName>
        <fullName evidence="10">BamA/TamA family outer membrane protein</fullName>
    </submittedName>
</protein>
<evidence type="ECO:0000256" key="5">
    <source>
        <dbReference type="ARBA" id="ARBA00023136"/>
    </source>
</evidence>
<evidence type="ECO:0000256" key="7">
    <source>
        <dbReference type="SAM" id="SignalP"/>
    </source>
</evidence>
<evidence type="ECO:0000313" key="11">
    <source>
        <dbReference type="Proteomes" id="UP001285263"/>
    </source>
</evidence>
<evidence type="ECO:0000256" key="3">
    <source>
        <dbReference type="ARBA" id="ARBA00022692"/>
    </source>
</evidence>
<feature type="domain" description="POTRA" evidence="9">
    <location>
        <begin position="242"/>
        <end position="318"/>
    </location>
</feature>
<feature type="chain" id="PRO_5045529652" evidence="7">
    <location>
        <begin position="21"/>
        <end position="636"/>
    </location>
</feature>
<keyword evidence="5" id="KW-0472">Membrane</keyword>
<evidence type="ECO:0000259" key="8">
    <source>
        <dbReference type="Pfam" id="PF01103"/>
    </source>
</evidence>
<feature type="domain" description="Bacterial surface antigen (D15)" evidence="8">
    <location>
        <begin position="338"/>
        <end position="633"/>
    </location>
</feature>
<sequence>MTVGRILPALLAALALSGCASVTSYFGGNGDGNRQDDKTAEKAVGPVEAAASAPRPVANYQLEVDAPSNLRKLLQEHLDLARFQRTEQDERLSQVELDRLCSTTPAQARALLETEGFFNAHVELSRSPATAGAPERIVVKVEPGPQARVSELKLDIRGELAGHDGVPDADQQKLQRALRRGWDLDVGHTFSQSSWSSAKTALLVQVRAAGYPLAELQSTQARVEAQANAVELSLSLDSGPLYHLGELKIEGLKYHDEQSVRRLAGFTPGTPYSEKVLQEFQERLVKTQLFDTVAVDIQPEPGKPEAAAGTPVIVRVREAARQQATTGIGYDANSGQGVTLEYLNRVPFGLPVRASSKLALNRDLQSADLEISSHPQTDMSRNLASLQVEKDQTGGQDITNLSARLGRLRETRDDDRLVYAEMLRSRERQADSDGNPITVTGSAYSMNTQWTRRRLDNLLLPTQGWSGQLLVGAGRAENSIGSSGFFGKVYFKGYGYKRLGKGWFGDARIEFGQVLAANSVGIPEKLLFKAGGDDSVRGYAYQTLGPEVNGVVVGGRVVGTGSLEVAHPIIQSMPDLWGVLFVDGGNAAPDWGHYKPVWGYGFGVHWRSPVGPLRIDIARGVEAQRWRLHFSVGVAL</sequence>
<evidence type="ECO:0000256" key="4">
    <source>
        <dbReference type="ARBA" id="ARBA00022729"/>
    </source>
</evidence>
<reference evidence="10 11" key="1">
    <citation type="submission" date="2023-11" db="EMBL/GenBank/DDBJ databases">
        <title>Paucibacter sp. nov., isolated from fresh soil in Korea.</title>
        <authorList>
            <person name="Le N.T.T."/>
        </authorList>
    </citation>
    <scope>NUCLEOTIDE SEQUENCE [LARGE SCALE GENOMIC DNA]</scope>
    <source>
        <strain evidence="10 11">R3-3</strain>
    </source>
</reference>
<dbReference type="PROSITE" id="PS51257">
    <property type="entry name" value="PROKAR_LIPOPROTEIN"/>
    <property type="match status" value="1"/>
</dbReference>
<dbReference type="InterPro" id="IPR010827">
    <property type="entry name" value="BamA/TamA_POTRA"/>
</dbReference>
<keyword evidence="6" id="KW-0998">Cell outer membrane</keyword>
<dbReference type="RefSeq" id="WP_320424936.1">
    <property type="nucleotide sequence ID" value="NZ_JAXCLA010000007.1"/>
</dbReference>
<dbReference type="Proteomes" id="UP001285263">
    <property type="component" value="Unassembled WGS sequence"/>
</dbReference>
<evidence type="ECO:0000313" key="10">
    <source>
        <dbReference type="EMBL" id="MDY0746966.1"/>
    </source>
</evidence>
<comment type="subcellular location">
    <subcellularLocation>
        <location evidence="1">Membrane</location>
    </subcellularLocation>
</comment>
<dbReference type="Pfam" id="PF07244">
    <property type="entry name" value="POTRA"/>
    <property type="match status" value="1"/>
</dbReference>
<dbReference type="PANTHER" id="PTHR12815">
    <property type="entry name" value="SORTING AND ASSEMBLY MACHINERY SAMM50 PROTEIN FAMILY MEMBER"/>
    <property type="match status" value="1"/>
</dbReference>
<dbReference type="Gene3D" id="3.10.20.310">
    <property type="entry name" value="membrane protein fhac"/>
    <property type="match status" value="2"/>
</dbReference>
<dbReference type="InterPro" id="IPR000184">
    <property type="entry name" value="Bac_surfAg_D15"/>
</dbReference>
<dbReference type="InterPro" id="IPR039910">
    <property type="entry name" value="D15-like"/>
</dbReference>
<evidence type="ECO:0000256" key="6">
    <source>
        <dbReference type="ARBA" id="ARBA00023237"/>
    </source>
</evidence>
<comment type="caution">
    <text evidence="10">The sequence shown here is derived from an EMBL/GenBank/DDBJ whole genome shotgun (WGS) entry which is preliminary data.</text>
</comment>
<evidence type="ECO:0000256" key="1">
    <source>
        <dbReference type="ARBA" id="ARBA00004370"/>
    </source>
</evidence>
<keyword evidence="11" id="KW-1185">Reference proteome</keyword>
<evidence type="ECO:0000256" key="2">
    <source>
        <dbReference type="ARBA" id="ARBA00022452"/>
    </source>
</evidence>
<keyword evidence="3" id="KW-0812">Transmembrane</keyword>
<organism evidence="10 11">
    <name type="scientific">Roseateles agri</name>
    <dbReference type="NCBI Taxonomy" id="3098619"/>
    <lineage>
        <taxon>Bacteria</taxon>
        <taxon>Pseudomonadati</taxon>
        <taxon>Pseudomonadota</taxon>
        <taxon>Betaproteobacteria</taxon>
        <taxon>Burkholderiales</taxon>
        <taxon>Sphaerotilaceae</taxon>
        <taxon>Roseateles</taxon>
    </lineage>
</organism>
<dbReference type="Pfam" id="PF01103">
    <property type="entry name" value="Omp85"/>
    <property type="match status" value="1"/>
</dbReference>